<evidence type="ECO:0000256" key="1">
    <source>
        <dbReference type="SAM" id="SignalP"/>
    </source>
</evidence>
<reference evidence="3" key="1">
    <citation type="submission" date="2016-06" db="EMBL/GenBank/DDBJ databases">
        <title>Parallel loss of symbiosis genes in relatives of nitrogen-fixing non-legume Parasponia.</title>
        <authorList>
            <person name="Van Velzen R."/>
            <person name="Holmer R."/>
            <person name="Bu F."/>
            <person name="Rutten L."/>
            <person name="Van Zeijl A."/>
            <person name="Liu W."/>
            <person name="Santuari L."/>
            <person name="Cao Q."/>
            <person name="Sharma T."/>
            <person name="Shen D."/>
            <person name="Roswanjaya Y."/>
            <person name="Wardhani T."/>
            <person name="Kalhor M.S."/>
            <person name="Jansen J."/>
            <person name="Van den Hoogen J."/>
            <person name="Gungor B."/>
            <person name="Hartog M."/>
            <person name="Hontelez J."/>
            <person name="Verver J."/>
            <person name="Yang W.-C."/>
            <person name="Schijlen E."/>
            <person name="Repin R."/>
            <person name="Schilthuizen M."/>
            <person name="Schranz E."/>
            <person name="Heidstra R."/>
            <person name="Miyata K."/>
            <person name="Fedorova E."/>
            <person name="Kohlen W."/>
            <person name="Bisseling T."/>
            <person name="Smit S."/>
            <person name="Geurts R."/>
        </authorList>
    </citation>
    <scope>NUCLEOTIDE SEQUENCE [LARGE SCALE GENOMIC DNA]</scope>
    <source>
        <strain evidence="3">cv. RG33-2</strain>
    </source>
</reference>
<dbReference type="AlphaFoldDB" id="A0A2P5FXI0"/>
<organism evidence="2 3">
    <name type="scientific">Trema orientale</name>
    <name type="common">Charcoal tree</name>
    <name type="synonym">Celtis orientalis</name>
    <dbReference type="NCBI Taxonomy" id="63057"/>
    <lineage>
        <taxon>Eukaryota</taxon>
        <taxon>Viridiplantae</taxon>
        <taxon>Streptophyta</taxon>
        <taxon>Embryophyta</taxon>
        <taxon>Tracheophyta</taxon>
        <taxon>Spermatophyta</taxon>
        <taxon>Magnoliopsida</taxon>
        <taxon>eudicotyledons</taxon>
        <taxon>Gunneridae</taxon>
        <taxon>Pentapetalae</taxon>
        <taxon>rosids</taxon>
        <taxon>fabids</taxon>
        <taxon>Rosales</taxon>
        <taxon>Cannabaceae</taxon>
        <taxon>Trema</taxon>
    </lineage>
</organism>
<evidence type="ECO:0000313" key="3">
    <source>
        <dbReference type="Proteomes" id="UP000237000"/>
    </source>
</evidence>
<keyword evidence="3" id="KW-1185">Reference proteome</keyword>
<name>A0A2P5FXI0_TREOI</name>
<protein>
    <submittedName>
        <fullName evidence="2">Uncharacterized protein</fullName>
    </submittedName>
</protein>
<proteinExistence type="predicted"/>
<feature type="signal peptide" evidence="1">
    <location>
        <begin position="1"/>
        <end position="22"/>
    </location>
</feature>
<evidence type="ECO:0000313" key="2">
    <source>
        <dbReference type="EMBL" id="POO02490.1"/>
    </source>
</evidence>
<feature type="chain" id="PRO_5015122427" evidence="1">
    <location>
        <begin position="23"/>
        <end position="60"/>
    </location>
</feature>
<accession>A0A2P5FXI0</accession>
<dbReference type="Proteomes" id="UP000237000">
    <property type="component" value="Unassembled WGS sequence"/>
</dbReference>
<keyword evidence="1" id="KW-0732">Signal</keyword>
<gene>
    <name evidence="2" type="ORF">TorRG33x02_014740</name>
</gene>
<dbReference type="EMBL" id="JXTC01000004">
    <property type="protein sequence ID" value="POO02490.1"/>
    <property type="molecule type" value="Genomic_DNA"/>
</dbReference>
<comment type="caution">
    <text evidence="2">The sequence shown here is derived from an EMBL/GenBank/DDBJ whole genome shotgun (WGS) entry which is preliminary data.</text>
</comment>
<sequence length="60" mass="7111">MTSAISGRPCTSLAALSRLLLALRFWVKDREFEKKTEWNLVRLEERRWNLHLLISGLTKR</sequence>
<dbReference type="InParanoid" id="A0A2P5FXI0"/>